<protein>
    <submittedName>
        <fullName evidence="1">Uncharacterized protein</fullName>
    </submittedName>
</protein>
<accession>A0A0E9V5I7</accession>
<dbReference type="EMBL" id="GBXM01035285">
    <property type="protein sequence ID" value="JAH73292.1"/>
    <property type="molecule type" value="Transcribed_RNA"/>
</dbReference>
<proteinExistence type="predicted"/>
<name>A0A0E9V5I7_ANGAN</name>
<reference evidence="1" key="2">
    <citation type="journal article" date="2015" name="Fish Shellfish Immunol.">
        <title>Early steps in the European eel (Anguilla anguilla)-Vibrio vulnificus interaction in the gills: Role of the RtxA13 toxin.</title>
        <authorList>
            <person name="Callol A."/>
            <person name="Pajuelo D."/>
            <person name="Ebbesson L."/>
            <person name="Teles M."/>
            <person name="MacKenzie S."/>
            <person name="Amaro C."/>
        </authorList>
    </citation>
    <scope>NUCLEOTIDE SEQUENCE</scope>
</reference>
<organism evidence="1">
    <name type="scientific">Anguilla anguilla</name>
    <name type="common">European freshwater eel</name>
    <name type="synonym">Muraena anguilla</name>
    <dbReference type="NCBI Taxonomy" id="7936"/>
    <lineage>
        <taxon>Eukaryota</taxon>
        <taxon>Metazoa</taxon>
        <taxon>Chordata</taxon>
        <taxon>Craniata</taxon>
        <taxon>Vertebrata</taxon>
        <taxon>Euteleostomi</taxon>
        <taxon>Actinopterygii</taxon>
        <taxon>Neopterygii</taxon>
        <taxon>Teleostei</taxon>
        <taxon>Anguilliformes</taxon>
        <taxon>Anguillidae</taxon>
        <taxon>Anguilla</taxon>
    </lineage>
</organism>
<evidence type="ECO:0000313" key="1">
    <source>
        <dbReference type="EMBL" id="JAH73292.1"/>
    </source>
</evidence>
<reference evidence="1" key="1">
    <citation type="submission" date="2014-11" db="EMBL/GenBank/DDBJ databases">
        <authorList>
            <person name="Amaro Gonzalez C."/>
        </authorList>
    </citation>
    <scope>NUCLEOTIDE SEQUENCE</scope>
</reference>
<sequence length="49" mass="5461">MTENGPQPYNFSDRGFPETSPFVLSLLKVEWLLKGVHAQQKCPGEQQAG</sequence>
<dbReference type="AlphaFoldDB" id="A0A0E9V5I7"/>